<dbReference type="Gene3D" id="3.40.50.1000">
    <property type="entry name" value="HAD superfamily/HAD-like"/>
    <property type="match status" value="1"/>
</dbReference>
<dbReference type="InterPro" id="IPR023214">
    <property type="entry name" value="HAD_sf"/>
</dbReference>
<evidence type="ECO:0000313" key="12">
    <source>
        <dbReference type="Proteomes" id="UP000534783"/>
    </source>
</evidence>
<reference evidence="11 12" key="1">
    <citation type="journal article" date="2020" name="Nature">
        <title>Bacterial chemolithoautotrophy via manganese oxidation.</title>
        <authorList>
            <person name="Yu H."/>
            <person name="Leadbetter J.R."/>
        </authorList>
    </citation>
    <scope>NUCLEOTIDE SEQUENCE [LARGE SCALE GENOMIC DNA]</scope>
    <source>
        <strain evidence="11 12">Mn-1</strain>
    </source>
</reference>
<evidence type="ECO:0000256" key="7">
    <source>
        <dbReference type="ARBA" id="ARBA00023277"/>
    </source>
</evidence>
<evidence type="ECO:0000256" key="10">
    <source>
        <dbReference type="ARBA" id="ARBA00044991"/>
    </source>
</evidence>
<keyword evidence="5" id="KW-0460">Magnesium</keyword>
<dbReference type="RefSeq" id="WP_168063086.1">
    <property type="nucleotide sequence ID" value="NZ_VTOW01000005.1"/>
</dbReference>
<comment type="cofactor">
    <cofactor evidence="1">
        <name>Mg(2+)</name>
        <dbReference type="ChEBI" id="CHEBI:18420"/>
    </cofactor>
</comment>
<dbReference type="GO" id="GO:0016787">
    <property type="term" value="F:hydrolase activity"/>
    <property type="evidence" value="ECO:0007669"/>
    <property type="project" value="UniProtKB-KW"/>
</dbReference>
<evidence type="ECO:0000256" key="3">
    <source>
        <dbReference type="ARBA" id="ARBA00022553"/>
    </source>
</evidence>
<protein>
    <recommendedName>
        <fullName evidence="10">Beta-phosphoglucomutase</fullName>
        <ecNumber evidence="9">5.4.2.6</ecNumber>
    </recommendedName>
</protein>
<evidence type="ECO:0000256" key="2">
    <source>
        <dbReference type="ARBA" id="ARBA00006171"/>
    </source>
</evidence>
<keyword evidence="7" id="KW-0119">Carbohydrate metabolism</keyword>
<gene>
    <name evidence="11" type="ORF">MNODULE_20540</name>
</gene>
<evidence type="ECO:0000256" key="1">
    <source>
        <dbReference type="ARBA" id="ARBA00001946"/>
    </source>
</evidence>
<keyword evidence="6" id="KW-0413">Isomerase</keyword>
<keyword evidence="4" id="KW-0479">Metal-binding</keyword>
<organism evidence="11 12">
    <name type="scientific">Candidatus Manganitrophus noduliformans</name>
    <dbReference type="NCBI Taxonomy" id="2606439"/>
    <lineage>
        <taxon>Bacteria</taxon>
        <taxon>Pseudomonadati</taxon>
        <taxon>Nitrospirota</taxon>
        <taxon>Nitrospiria</taxon>
        <taxon>Candidatus Troglogloeales</taxon>
        <taxon>Candidatus Manganitrophaceae</taxon>
        <taxon>Candidatus Manganitrophus</taxon>
    </lineage>
</organism>
<dbReference type="NCBIfam" id="TIGR01509">
    <property type="entry name" value="HAD-SF-IA-v3"/>
    <property type="match status" value="1"/>
</dbReference>
<evidence type="ECO:0000313" key="11">
    <source>
        <dbReference type="EMBL" id="NKE73147.1"/>
    </source>
</evidence>
<dbReference type="InterPro" id="IPR036412">
    <property type="entry name" value="HAD-like_sf"/>
</dbReference>
<comment type="caution">
    <text evidence="11">The sequence shown here is derived from an EMBL/GenBank/DDBJ whole genome shotgun (WGS) entry which is preliminary data.</text>
</comment>
<evidence type="ECO:0000256" key="9">
    <source>
        <dbReference type="ARBA" id="ARBA00044968"/>
    </source>
</evidence>
<evidence type="ECO:0000256" key="4">
    <source>
        <dbReference type="ARBA" id="ARBA00022723"/>
    </source>
</evidence>
<name>A0A7X6DTU8_9BACT</name>
<accession>A0A7X6DTU8</accession>
<proteinExistence type="inferred from homology"/>
<dbReference type="SFLD" id="SFLDG01129">
    <property type="entry name" value="C1.5:_HAD__Beta-PGM__Phosphata"/>
    <property type="match status" value="1"/>
</dbReference>
<sequence length="269" mass="29840">MKPLHYDTIIFDLDGVVTDTAKVHAMAWKALFDDYLQTRTLQFNEAFRVFDIEEDYASYLDGKPRYDGVRSFLGSRGIALADGDPTNGPERETVCGLGNRKDRIFSKVLRDNGVKVFDSTVRLVRELEKMKIWRAVASSSKNCRSVLQIAGLENLFDTIVDGVLSADLKLRGKPDPDIFLKCVELLGTTPERTVVVEDAISGVQAGRNGGFGLVIGIDRAGLGEQLQKNGADVVVTDLIRVSHHTIDSWFDMKNKISRSIPHSSTLHTL</sequence>
<dbReference type="InterPro" id="IPR006439">
    <property type="entry name" value="HAD-SF_hydro_IA"/>
</dbReference>
<comment type="catalytic activity">
    <reaction evidence="8">
        <text>beta-D-glucose 1-phosphate = beta-D-glucose 6-phosphate</text>
        <dbReference type="Rhea" id="RHEA:20113"/>
        <dbReference type="ChEBI" id="CHEBI:57684"/>
        <dbReference type="ChEBI" id="CHEBI:58247"/>
        <dbReference type="EC" id="5.4.2.6"/>
    </reaction>
</comment>
<keyword evidence="11" id="KW-0378">Hydrolase</keyword>
<dbReference type="PANTHER" id="PTHR46193:SF18">
    <property type="entry name" value="HEXITOL PHOSPHATASE B"/>
    <property type="match status" value="1"/>
</dbReference>
<comment type="similarity">
    <text evidence="2">Belongs to the HAD-like hydrolase superfamily. CbbY/CbbZ/Gph/YieH family.</text>
</comment>
<dbReference type="Gene3D" id="1.10.150.240">
    <property type="entry name" value="Putative phosphatase, domain 2"/>
    <property type="match status" value="1"/>
</dbReference>
<dbReference type="NCBIfam" id="TIGR02009">
    <property type="entry name" value="PGMB-YQAB-SF"/>
    <property type="match status" value="1"/>
</dbReference>
<dbReference type="SFLD" id="SFLDS00003">
    <property type="entry name" value="Haloacid_Dehalogenase"/>
    <property type="match status" value="1"/>
</dbReference>
<dbReference type="EMBL" id="VTOW01000005">
    <property type="protein sequence ID" value="NKE73147.1"/>
    <property type="molecule type" value="Genomic_DNA"/>
</dbReference>
<dbReference type="GO" id="GO:0046872">
    <property type="term" value="F:metal ion binding"/>
    <property type="evidence" value="ECO:0007669"/>
    <property type="project" value="UniProtKB-KW"/>
</dbReference>
<keyword evidence="3" id="KW-0597">Phosphoprotein</keyword>
<dbReference type="GO" id="GO:0008801">
    <property type="term" value="F:beta-phosphoglucomutase activity"/>
    <property type="evidence" value="ECO:0007669"/>
    <property type="project" value="UniProtKB-EC"/>
</dbReference>
<dbReference type="PANTHER" id="PTHR46193">
    <property type="entry name" value="6-PHOSPHOGLUCONATE PHOSPHATASE"/>
    <property type="match status" value="1"/>
</dbReference>
<evidence type="ECO:0000256" key="8">
    <source>
        <dbReference type="ARBA" id="ARBA00044926"/>
    </source>
</evidence>
<keyword evidence="12" id="KW-1185">Reference proteome</keyword>
<dbReference type="Proteomes" id="UP000534783">
    <property type="component" value="Unassembled WGS sequence"/>
</dbReference>
<dbReference type="AlphaFoldDB" id="A0A7X6DTU8"/>
<dbReference type="SUPFAM" id="SSF56784">
    <property type="entry name" value="HAD-like"/>
    <property type="match status" value="1"/>
</dbReference>
<dbReference type="InterPro" id="IPR010976">
    <property type="entry name" value="B-phosphoglucomutase_hydrolase"/>
</dbReference>
<evidence type="ECO:0000256" key="6">
    <source>
        <dbReference type="ARBA" id="ARBA00023235"/>
    </source>
</evidence>
<dbReference type="InterPro" id="IPR023198">
    <property type="entry name" value="PGP-like_dom2"/>
</dbReference>
<dbReference type="EC" id="5.4.2.6" evidence="9"/>
<evidence type="ECO:0000256" key="5">
    <source>
        <dbReference type="ARBA" id="ARBA00022842"/>
    </source>
</evidence>
<dbReference type="InterPro" id="IPR051600">
    <property type="entry name" value="Beta-PGM-like"/>
</dbReference>
<dbReference type="Pfam" id="PF00702">
    <property type="entry name" value="Hydrolase"/>
    <property type="match status" value="1"/>
</dbReference>